<dbReference type="OrthoDB" id="1099523at2"/>
<feature type="region of interest" description="Disordered" evidence="1">
    <location>
        <begin position="1"/>
        <end position="22"/>
    </location>
</feature>
<dbReference type="PANTHER" id="PTHR21666">
    <property type="entry name" value="PEPTIDASE-RELATED"/>
    <property type="match status" value="1"/>
</dbReference>
<evidence type="ECO:0000256" key="1">
    <source>
        <dbReference type="SAM" id="MobiDB-lite"/>
    </source>
</evidence>
<dbReference type="InterPro" id="IPR050570">
    <property type="entry name" value="Cell_wall_metabolism_enzyme"/>
</dbReference>
<accession>A0A6C7EJE0</accession>
<protein>
    <submittedName>
        <fullName evidence="4">Putative metalloendopeptidase</fullName>
        <ecNumber evidence="4">3.4.24.-</ecNumber>
    </submittedName>
</protein>
<reference evidence="4 5" key="1">
    <citation type="journal article" date="2013" name="Int. J. Syst. Evol. Microbiol.">
        <title>Ilumatobacter nonamiense sp. nov. and Ilumatobacter coccineum sp. nov., isolated from seashore sand.</title>
        <authorList>
            <person name="Matsumoto A."/>
            <person name="Kasai H."/>
            <person name="Matsuo Y."/>
            <person name="Shizuri Y."/>
            <person name="Ichikawa N."/>
            <person name="Fujita N."/>
            <person name="Omura S."/>
            <person name="Takahashi Y."/>
        </authorList>
    </citation>
    <scope>NUCLEOTIDE SEQUENCE [LARGE SCALE GENOMIC DNA]</scope>
    <source>
        <strain evidence="5">NBRC 103263 / KCTC 29153 / YM16-304</strain>
    </source>
</reference>
<dbReference type="CDD" id="cd12797">
    <property type="entry name" value="M23_peptidase"/>
    <property type="match status" value="1"/>
</dbReference>
<dbReference type="InterPro" id="IPR016047">
    <property type="entry name" value="M23ase_b-sheet_dom"/>
</dbReference>
<keyword evidence="2" id="KW-0472">Membrane</keyword>
<dbReference type="GO" id="GO:0004222">
    <property type="term" value="F:metalloendopeptidase activity"/>
    <property type="evidence" value="ECO:0007669"/>
    <property type="project" value="TreeGrafter"/>
</dbReference>
<keyword evidence="2" id="KW-0812">Transmembrane</keyword>
<keyword evidence="4" id="KW-0378">Hydrolase</keyword>
<keyword evidence="5" id="KW-1185">Reference proteome</keyword>
<dbReference type="AlphaFoldDB" id="A0A6C7EJE0"/>
<organism evidence="4 5">
    <name type="scientific">Ilumatobacter coccineus (strain NBRC 103263 / KCTC 29153 / YM16-304)</name>
    <dbReference type="NCBI Taxonomy" id="1313172"/>
    <lineage>
        <taxon>Bacteria</taxon>
        <taxon>Bacillati</taxon>
        <taxon>Actinomycetota</taxon>
        <taxon>Acidimicrobiia</taxon>
        <taxon>Acidimicrobiales</taxon>
        <taxon>Ilumatobacteraceae</taxon>
        <taxon>Ilumatobacter</taxon>
    </lineage>
</organism>
<dbReference type="InterPro" id="IPR011055">
    <property type="entry name" value="Dup_hybrid_motif"/>
</dbReference>
<dbReference type="InterPro" id="IPR006311">
    <property type="entry name" value="TAT_signal"/>
</dbReference>
<dbReference type="KEGG" id="aym:YM304_37720"/>
<evidence type="ECO:0000313" key="4">
    <source>
        <dbReference type="EMBL" id="BAN04086.1"/>
    </source>
</evidence>
<keyword evidence="2" id="KW-1133">Transmembrane helix</keyword>
<dbReference type="PROSITE" id="PS51318">
    <property type="entry name" value="TAT"/>
    <property type="match status" value="1"/>
</dbReference>
<dbReference type="EC" id="3.4.24.-" evidence="4"/>
<evidence type="ECO:0000259" key="3">
    <source>
        <dbReference type="Pfam" id="PF01551"/>
    </source>
</evidence>
<feature type="domain" description="M23ase beta-sheet core" evidence="3">
    <location>
        <begin position="119"/>
        <end position="224"/>
    </location>
</feature>
<evidence type="ECO:0000256" key="2">
    <source>
        <dbReference type="SAM" id="Phobius"/>
    </source>
</evidence>
<feature type="transmembrane region" description="Helical" evidence="2">
    <location>
        <begin position="28"/>
        <end position="45"/>
    </location>
</feature>
<dbReference type="EMBL" id="AP012057">
    <property type="protein sequence ID" value="BAN04086.1"/>
    <property type="molecule type" value="Genomic_DNA"/>
</dbReference>
<gene>
    <name evidence="4" type="ORF">YM304_37720</name>
</gene>
<dbReference type="SUPFAM" id="SSF51261">
    <property type="entry name" value="Duplicated hybrid motif"/>
    <property type="match status" value="1"/>
</dbReference>
<dbReference type="Gene3D" id="2.70.70.10">
    <property type="entry name" value="Glucose Permease (Domain IIA)"/>
    <property type="match status" value="1"/>
</dbReference>
<dbReference type="PANTHER" id="PTHR21666:SF270">
    <property type="entry name" value="MUREIN HYDROLASE ACTIVATOR ENVC"/>
    <property type="match status" value="1"/>
</dbReference>
<evidence type="ECO:0000313" key="5">
    <source>
        <dbReference type="Proteomes" id="UP000011863"/>
    </source>
</evidence>
<proteinExistence type="predicted"/>
<name>A0A6C7EJE0_ILUCY</name>
<sequence>MMNEPAPDFTPRTAPVDQRETQMSRRRLLGGAGTALGVGAFALLLDSARAQPRMAEFDIAGEALEPAVRIPPPTTTTTTTTLPPTPSGQIMFPIVVGPDDFCWVSDSFGDCRGVACSRLHEGVDIMADLGLPIRAPVSGRLTKRYVDYGASSGAGNGWTLVNDDGSITYKFFHMDRHEEGLEVDDEVEAGQIIGYVGNTGTSGVSSGTNHHLHFEYRPDNDATDSFDYLERDPNVSFEGE</sequence>
<dbReference type="Pfam" id="PF01551">
    <property type="entry name" value="Peptidase_M23"/>
    <property type="match status" value="1"/>
</dbReference>
<dbReference type="Proteomes" id="UP000011863">
    <property type="component" value="Chromosome"/>
</dbReference>